<gene>
    <name evidence="2" type="ORF">HannXRQ_Chr03g0091591</name>
</gene>
<dbReference type="PANTHER" id="PTHR11413:SF116">
    <property type="entry name" value="MULTICYSTATIN"/>
    <property type="match status" value="1"/>
</dbReference>
<evidence type="ECO:0000313" key="3">
    <source>
        <dbReference type="Proteomes" id="UP000215914"/>
    </source>
</evidence>
<accession>A0A251VE08</accession>
<dbReference type="Gene3D" id="3.10.450.10">
    <property type="match status" value="1"/>
</dbReference>
<protein>
    <recommendedName>
        <fullName evidence="1">Cysteine proteinase inhibitor</fullName>
    </recommendedName>
</protein>
<dbReference type="PANTHER" id="PTHR11413">
    <property type="entry name" value="CYSTATIN FAMILY MEMBER"/>
    <property type="match status" value="1"/>
</dbReference>
<reference evidence="3" key="1">
    <citation type="journal article" date="2017" name="Nature">
        <title>The sunflower genome provides insights into oil metabolism, flowering and Asterid evolution.</title>
        <authorList>
            <person name="Badouin H."/>
            <person name="Gouzy J."/>
            <person name="Grassa C.J."/>
            <person name="Murat F."/>
            <person name="Staton S.E."/>
            <person name="Cottret L."/>
            <person name="Lelandais-Briere C."/>
            <person name="Owens G.L."/>
            <person name="Carrere S."/>
            <person name="Mayjonade B."/>
            <person name="Legrand L."/>
            <person name="Gill N."/>
            <person name="Kane N.C."/>
            <person name="Bowers J.E."/>
            <person name="Hubner S."/>
            <person name="Bellec A."/>
            <person name="Berard A."/>
            <person name="Berges H."/>
            <person name="Blanchet N."/>
            <person name="Boniface M.C."/>
            <person name="Brunel D."/>
            <person name="Catrice O."/>
            <person name="Chaidir N."/>
            <person name="Claudel C."/>
            <person name="Donnadieu C."/>
            <person name="Faraut T."/>
            <person name="Fievet G."/>
            <person name="Helmstetter N."/>
            <person name="King M."/>
            <person name="Knapp S.J."/>
            <person name="Lai Z."/>
            <person name="Le Paslier M.C."/>
            <person name="Lippi Y."/>
            <person name="Lorenzon L."/>
            <person name="Mandel J.R."/>
            <person name="Marage G."/>
            <person name="Marchand G."/>
            <person name="Marquand E."/>
            <person name="Bret-Mestries E."/>
            <person name="Morien E."/>
            <person name="Nambeesan S."/>
            <person name="Nguyen T."/>
            <person name="Pegot-Espagnet P."/>
            <person name="Pouilly N."/>
            <person name="Raftis F."/>
            <person name="Sallet E."/>
            <person name="Schiex T."/>
            <person name="Thomas J."/>
            <person name="Vandecasteele C."/>
            <person name="Vares D."/>
            <person name="Vear F."/>
            <person name="Vautrin S."/>
            <person name="Crespi M."/>
            <person name="Mangin B."/>
            <person name="Burke J.M."/>
            <person name="Salse J."/>
            <person name="Munos S."/>
            <person name="Vincourt P."/>
            <person name="Rieseberg L.H."/>
            <person name="Langlade N.B."/>
        </authorList>
    </citation>
    <scope>NUCLEOTIDE SEQUENCE [LARGE SCALE GENOMIC DNA]</scope>
    <source>
        <strain evidence="3">cv. SF193</strain>
    </source>
</reference>
<evidence type="ECO:0000256" key="1">
    <source>
        <dbReference type="RuleBase" id="RU362130"/>
    </source>
</evidence>
<name>A0A251VE08_HELAN</name>
<evidence type="ECO:0000313" key="2">
    <source>
        <dbReference type="EMBL" id="OTG32891.1"/>
    </source>
</evidence>
<dbReference type="InParanoid" id="A0A251VE08"/>
<dbReference type="GO" id="GO:0004869">
    <property type="term" value="F:cysteine-type endopeptidase inhibitor activity"/>
    <property type="evidence" value="ECO:0000318"/>
    <property type="project" value="GO_Central"/>
</dbReference>
<comment type="similarity">
    <text evidence="1">Belongs to the cystatin family. Phytocystatin subfamily.</text>
</comment>
<dbReference type="InterPro" id="IPR027214">
    <property type="entry name" value="Cystatin"/>
</dbReference>
<dbReference type="EMBL" id="CM007892">
    <property type="protein sequence ID" value="OTG32891.1"/>
    <property type="molecule type" value="Genomic_DNA"/>
</dbReference>
<keyword evidence="1" id="KW-0646">Protease inhibitor</keyword>
<dbReference type="AlphaFoldDB" id="A0A251VE08"/>
<dbReference type="Proteomes" id="UP000215914">
    <property type="component" value="Chromosome 3"/>
</dbReference>
<keyword evidence="3" id="KW-1185">Reference proteome</keyword>
<proteinExistence type="inferred from homology"/>
<keyword evidence="1" id="KW-0789">Thiol protease inhibitor</keyword>
<organism evidence="2 3">
    <name type="scientific">Helianthus annuus</name>
    <name type="common">Common sunflower</name>
    <dbReference type="NCBI Taxonomy" id="4232"/>
    <lineage>
        <taxon>Eukaryota</taxon>
        <taxon>Viridiplantae</taxon>
        <taxon>Streptophyta</taxon>
        <taxon>Embryophyta</taxon>
        <taxon>Tracheophyta</taxon>
        <taxon>Spermatophyta</taxon>
        <taxon>Magnoliopsida</taxon>
        <taxon>eudicotyledons</taxon>
        <taxon>Gunneridae</taxon>
        <taxon>Pentapetalae</taxon>
        <taxon>asterids</taxon>
        <taxon>campanulids</taxon>
        <taxon>Asterales</taxon>
        <taxon>Asteraceae</taxon>
        <taxon>Asteroideae</taxon>
        <taxon>Heliantheae alliance</taxon>
        <taxon>Heliantheae</taxon>
        <taxon>Helianthus</taxon>
    </lineage>
</organism>
<sequence length="116" mass="13015">MSVVGEDNLKKNDLAPIAVDIYNVNREQYAQLEFWKVLHVDDLMITITLKAAADNGRLMNTYEAKVLVELEEFRDLTGVDVPGVDTSDLSNKLARFAVHEHNREQPGTLEGSETRG</sequence>